<keyword evidence="1" id="KW-0863">Zinc-finger</keyword>
<feature type="domain" description="CCHC-type" evidence="2">
    <location>
        <begin position="241"/>
        <end position="255"/>
    </location>
</feature>
<dbReference type="EMBL" id="BQNB010017740">
    <property type="protein sequence ID" value="GJT66718.1"/>
    <property type="molecule type" value="Genomic_DNA"/>
</dbReference>
<dbReference type="Gene3D" id="4.10.60.10">
    <property type="entry name" value="Zinc finger, CCHC-type"/>
    <property type="match status" value="1"/>
</dbReference>
<evidence type="ECO:0000313" key="4">
    <source>
        <dbReference type="Proteomes" id="UP001151760"/>
    </source>
</evidence>
<evidence type="ECO:0000259" key="2">
    <source>
        <dbReference type="PROSITE" id="PS50158"/>
    </source>
</evidence>
<name>A0ABQ5FTM2_9ASTR</name>
<keyword evidence="1" id="KW-0479">Metal-binding</keyword>
<proteinExistence type="predicted"/>
<reference evidence="3" key="2">
    <citation type="submission" date="2022-01" db="EMBL/GenBank/DDBJ databases">
        <authorList>
            <person name="Yamashiro T."/>
            <person name="Shiraishi A."/>
            <person name="Satake H."/>
            <person name="Nakayama K."/>
        </authorList>
    </citation>
    <scope>NUCLEOTIDE SEQUENCE</scope>
</reference>
<dbReference type="PROSITE" id="PS50158">
    <property type="entry name" value="ZF_CCHC"/>
    <property type="match status" value="1"/>
</dbReference>
<evidence type="ECO:0000313" key="3">
    <source>
        <dbReference type="EMBL" id="GJT66718.1"/>
    </source>
</evidence>
<dbReference type="InterPro" id="IPR036875">
    <property type="entry name" value="Znf_CCHC_sf"/>
</dbReference>
<reference evidence="3" key="1">
    <citation type="journal article" date="2022" name="Int. J. Mol. Sci.">
        <title>Draft Genome of Tanacetum Coccineum: Genomic Comparison of Closely Related Tanacetum-Family Plants.</title>
        <authorList>
            <person name="Yamashiro T."/>
            <person name="Shiraishi A."/>
            <person name="Nakayama K."/>
            <person name="Satake H."/>
        </authorList>
    </citation>
    <scope>NUCLEOTIDE SEQUENCE</scope>
</reference>
<protein>
    <submittedName>
        <fullName evidence="3">Retrovirus-related pol polyprotein from transposon TNT 1-94</fullName>
    </submittedName>
</protein>
<organism evidence="3 4">
    <name type="scientific">Tanacetum coccineum</name>
    <dbReference type="NCBI Taxonomy" id="301880"/>
    <lineage>
        <taxon>Eukaryota</taxon>
        <taxon>Viridiplantae</taxon>
        <taxon>Streptophyta</taxon>
        <taxon>Embryophyta</taxon>
        <taxon>Tracheophyta</taxon>
        <taxon>Spermatophyta</taxon>
        <taxon>Magnoliopsida</taxon>
        <taxon>eudicotyledons</taxon>
        <taxon>Gunneridae</taxon>
        <taxon>Pentapetalae</taxon>
        <taxon>asterids</taxon>
        <taxon>campanulids</taxon>
        <taxon>Asterales</taxon>
        <taxon>Asteraceae</taxon>
        <taxon>Asteroideae</taxon>
        <taxon>Anthemideae</taxon>
        <taxon>Anthemidinae</taxon>
        <taxon>Tanacetum</taxon>
    </lineage>
</organism>
<dbReference type="Proteomes" id="UP001151760">
    <property type="component" value="Unassembled WGS sequence"/>
</dbReference>
<keyword evidence="1" id="KW-0862">Zinc</keyword>
<evidence type="ECO:0000256" key="1">
    <source>
        <dbReference type="PROSITE-ProRule" id="PRU00047"/>
    </source>
</evidence>
<sequence length="481" mass="53482">MHIIVVLSLTIVGIKRLHDDLGVTAAKFNSIKDAKSLLQAVEKRFGGNAATKKTQRNLLKKQYENLTASSSKKFLRSLSPEWNTHTIVWRNKPEIDTLSLDDLYNNLKINEPEVKGTSSSSINIQNVAFMSSNSTNSTNGAVNIAHGATTASTQATVVNSTIIDNFSDAVICAFFSSQPNSSQLDNEDLQQINPDDLEEMDLRWQMAMLTMRVRRFLKNTGKKLTINGNETIGFDKSKMECYNCHKRGHFTRECKALRNQENRNRENTRRVVPMETTTFNALVSYNGSGYDWSDQAEEGPTNFALMAYFSCTPKPRNKVYTRSTASRLTVVNSNSRQDCSNTLHGFSNTLKPLETIGFGDKPSAVTRFSGMCLSFTRSCLSEDLAVYRQVVADMVMVECSIGDRDNSCVEGLLIYYGEEGAVEGAVTAHYTAVSMSYLHCVKQLVFVTSGSGREASIYLLLMSVLVAEVVTTELSYREAVM</sequence>
<comment type="caution">
    <text evidence="3">The sequence shown here is derived from an EMBL/GenBank/DDBJ whole genome shotgun (WGS) entry which is preliminary data.</text>
</comment>
<dbReference type="SUPFAM" id="SSF57756">
    <property type="entry name" value="Retrovirus zinc finger-like domains"/>
    <property type="match status" value="1"/>
</dbReference>
<keyword evidence="4" id="KW-1185">Reference proteome</keyword>
<gene>
    <name evidence="3" type="ORF">Tco_1018198</name>
</gene>
<dbReference type="InterPro" id="IPR001878">
    <property type="entry name" value="Znf_CCHC"/>
</dbReference>
<accession>A0ABQ5FTM2</accession>